<dbReference type="EMBL" id="JAEILD010000238">
    <property type="protein sequence ID" value="MBI6653609.1"/>
    <property type="molecule type" value="Genomic_DNA"/>
</dbReference>
<protein>
    <recommendedName>
        <fullName evidence="2">Putative carbamate hydrolase RutD</fullName>
        <ecNumber evidence="2">3.5.1.-</ecNumber>
    </recommendedName>
    <alternativeName>
        <fullName evidence="2">Aminohydrolase</fullName>
    </alternativeName>
</protein>
<evidence type="ECO:0000256" key="1">
    <source>
        <dbReference type="ARBA" id="ARBA00022801"/>
    </source>
</evidence>
<dbReference type="Pfam" id="PF00561">
    <property type="entry name" value="Abhydrolase_1"/>
    <property type="match status" value="1"/>
</dbReference>
<dbReference type="InterPro" id="IPR000073">
    <property type="entry name" value="AB_hydrolase_1"/>
</dbReference>
<organism evidence="4 5">
    <name type="scientific">Pseudomonas veronii</name>
    <dbReference type="NCBI Taxonomy" id="76761"/>
    <lineage>
        <taxon>Bacteria</taxon>
        <taxon>Pseudomonadati</taxon>
        <taxon>Pseudomonadota</taxon>
        <taxon>Gammaproteobacteria</taxon>
        <taxon>Pseudomonadales</taxon>
        <taxon>Pseudomonadaceae</taxon>
        <taxon>Pseudomonas</taxon>
    </lineage>
</organism>
<comment type="caution">
    <text evidence="4">The sequence shown here is derived from an EMBL/GenBank/DDBJ whole genome shotgun (WGS) entry which is preliminary data.</text>
</comment>
<sequence>MHYELLGRTDAGAPTLVLSSGLGGSARFWTPQLPLLTERFRVLVYDQLSTGRSPASLPDGYRIADMAGELLALLDRLQIHACHFVGHALGGLVGLKLALQRPALLQSQVLINAWSSPNPHSARCFAVRKALLNDSGPAAYVQAQALFLYPADWIAEHSAQLAEDDAHALAHFPQPADLLRRIAALQAFDIEARLHEITTPTLLIANRDDMLVPWQRSQHLAERLSHGQLVLLEYGGHASSVSDPHVFNRVLLDYLTALA</sequence>
<keyword evidence="1 2" id="KW-0378">Hydrolase</keyword>
<proteinExistence type="inferred from homology"/>
<dbReference type="PANTHER" id="PTHR43798">
    <property type="entry name" value="MONOACYLGLYCEROL LIPASE"/>
    <property type="match status" value="1"/>
</dbReference>
<dbReference type="InterPro" id="IPR019913">
    <property type="entry name" value="Pyrimidine_utilisation_RutD"/>
</dbReference>
<evidence type="ECO:0000256" key="2">
    <source>
        <dbReference type="HAMAP-Rule" id="MF_00832"/>
    </source>
</evidence>
<evidence type="ECO:0000259" key="3">
    <source>
        <dbReference type="Pfam" id="PF00561"/>
    </source>
</evidence>
<dbReference type="EC" id="3.5.1.-" evidence="2"/>
<dbReference type="NCBIfam" id="TIGR03611">
    <property type="entry name" value="RutD"/>
    <property type="match status" value="1"/>
</dbReference>
<dbReference type="Gene3D" id="3.40.50.1820">
    <property type="entry name" value="alpha/beta hydrolase"/>
    <property type="match status" value="1"/>
</dbReference>
<dbReference type="PRINTS" id="PR00111">
    <property type="entry name" value="ABHYDROLASE"/>
</dbReference>
<comment type="similarity">
    <text evidence="2">Belongs to the AB hydrolase superfamily. Hydrolase RutD family.</text>
</comment>
<comment type="catalytic activity">
    <reaction evidence="2">
        <text>carbamate + 2 H(+) = NH4(+) + CO2</text>
        <dbReference type="Rhea" id="RHEA:15649"/>
        <dbReference type="ChEBI" id="CHEBI:13941"/>
        <dbReference type="ChEBI" id="CHEBI:15378"/>
        <dbReference type="ChEBI" id="CHEBI:16526"/>
        <dbReference type="ChEBI" id="CHEBI:28938"/>
    </reaction>
</comment>
<dbReference type="InterPro" id="IPR029058">
    <property type="entry name" value="AB_hydrolase_fold"/>
</dbReference>
<dbReference type="Proteomes" id="UP000614123">
    <property type="component" value="Unassembled WGS sequence"/>
</dbReference>
<dbReference type="RefSeq" id="WP_198718739.1">
    <property type="nucleotide sequence ID" value="NZ_JAEILD010000238.1"/>
</dbReference>
<keyword evidence="5" id="KW-1185">Reference proteome</keyword>
<dbReference type="InterPro" id="IPR050266">
    <property type="entry name" value="AB_hydrolase_sf"/>
</dbReference>
<accession>A0ABS0VRD5</accession>
<evidence type="ECO:0000313" key="4">
    <source>
        <dbReference type="EMBL" id="MBI6653609.1"/>
    </source>
</evidence>
<comment type="function">
    <text evidence="2">Involved in pyrimidine catabolism. May facilitate the hydrolysis of carbamate, a reaction that can also occur spontaneously.</text>
</comment>
<gene>
    <name evidence="2 4" type="primary">rutD</name>
    <name evidence="4" type="ORF">YA0849_32200</name>
</gene>
<dbReference type="HAMAP" id="MF_00832">
    <property type="entry name" value="RutD"/>
    <property type="match status" value="1"/>
</dbReference>
<evidence type="ECO:0000313" key="5">
    <source>
        <dbReference type="Proteomes" id="UP000614123"/>
    </source>
</evidence>
<name>A0ABS0VRD5_PSEVE</name>
<feature type="domain" description="AB hydrolase-1" evidence="3">
    <location>
        <begin position="14"/>
        <end position="241"/>
    </location>
</feature>
<dbReference type="SUPFAM" id="SSF53474">
    <property type="entry name" value="alpha/beta-Hydrolases"/>
    <property type="match status" value="1"/>
</dbReference>
<reference evidence="4 5" key="1">
    <citation type="submission" date="2020-12" db="EMBL/GenBank/DDBJ databases">
        <title>Comparative genomic insights into the epidemiology and virulence of plant pathogenic Pseudomonads from Turkey.</title>
        <authorList>
            <person name="Dillon M."/>
            <person name="Ruiz-Bedoya T."/>
            <person name="Bendalovic-Torma C."/>
            <person name="Guttman K.M."/>
            <person name="Kwak H."/>
            <person name="Middleton M.A."/>
            <person name="Wang P.W."/>
            <person name="Horuz S."/>
            <person name="Aysan Y."/>
            <person name="Guttman D.S."/>
        </authorList>
    </citation>
    <scope>NUCLEOTIDE SEQUENCE [LARGE SCALE GENOMIC DNA]</scope>
    <source>
        <strain evidence="4 5">S4_EA_3a</strain>
    </source>
</reference>